<gene>
    <name evidence="1" type="ORF">P4H66_10035</name>
</gene>
<dbReference type="RefSeq" id="WP_326087622.1">
    <property type="nucleotide sequence ID" value="NZ_JARLKZ010000005.1"/>
</dbReference>
<evidence type="ECO:0000313" key="1">
    <source>
        <dbReference type="EMBL" id="MEC0240186.1"/>
    </source>
</evidence>
<reference evidence="1 2" key="1">
    <citation type="submission" date="2023-03" db="EMBL/GenBank/DDBJ databases">
        <title>Bacillus Genome Sequencing.</title>
        <authorList>
            <person name="Dunlap C."/>
        </authorList>
    </citation>
    <scope>NUCLEOTIDE SEQUENCE [LARGE SCALE GENOMIC DNA]</scope>
    <source>
        <strain evidence="1 2">BD-525</strain>
    </source>
</reference>
<name>A0ABU6GKC6_9BACL</name>
<accession>A0ABU6GKC6</accession>
<dbReference type="Proteomes" id="UP001344632">
    <property type="component" value="Unassembled WGS sequence"/>
</dbReference>
<dbReference type="EMBL" id="JARLKZ010000005">
    <property type="protein sequence ID" value="MEC0240186.1"/>
    <property type="molecule type" value="Genomic_DNA"/>
</dbReference>
<comment type="caution">
    <text evidence="1">The sequence shown here is derived from an EMBL/GenBank/DDBJ whole genome shotgun (WGS) entry which is preliminary data.</text>
</comment>
<protein>
    <submittedName>
        <fullName evidence="1">Uncharacterized protein</fullName>
    </submittedName>
</protein>
<proteinExistence type="predicted"/>
<organism evidence="1 2">
    <name type="scientific">Paenibacillus dokdonensis</name>
    <dbReference type="NCBI Taxonomy" id="2567944"/>
    <lineage>
        <taxon>Bacteria</taxon>
        <taxon>Bacillati</taxon>
        <taxon>Bacillota</taxon>
        <taxon>Bacilli</taxon>
        <taxon>Bacillales</taxon>
        <taxon>Paenibacillaceae</taxon>
        <taxon>Paenibacillus</taxon>
    </lineage>
</organism>
<sequence length="97" mass="10924">MITDENRDQIGKETFSDYYIVNREGEIIDSLENEVTQEEKSMGVPENRIIKQINLENFMPSSIVEFEGKEENGVTISPELLTINGSVNILTKTNGEG</sequence>
<keyword evidence="2" id="KW-1185">Reference proteome</keyword>
<evidence type="ECO:0000313" key="2">
    <source>
        <dbReference type="Proteomes" id="UP001344632"/>
    </source>
</evidence>